<feature type="transmembrane region" description="Helical" evidence="6">
    <location>
        <begin position="44"/>
        <end position="65"/>
    </location>
</feature>
<feature type="transmembrane region" description="Helical" evidence="6">
    <location>
        <begin position="111"/>
        <end position="132"/>
    </location>
</feature>
<feature type="transmembrane region" description="Helical" evidence="6">
    <location>
        <begin position="179"/>
        <end position="199"/>
    </location>
</feature>
<reference evidence="7 10" key="2">
    <citation type="submission" date="2021-01" db="EMBL/GenBank/DDBJ databases">
        <title>Whole genome shotgun sequence of Actinoplanes lobatus NBRC 12513.</title>
        <authorList>
            <person name="Komaki H."/>
            <person name="Tamura T."/>
        </authorList>
    </citation>
    <scope>NUCLEOTIDE SEQUENCE [LARGE SCALE GENOMIC DNA]</scope>
    <source>
        <strain evidence="7 10">NBRC 12513</strain>
    </source>
</reference>
<feature type="transmembrane region" description="Helical" evidence="6">
    <location>
        <begin position="243"/>
        <end position="260"/>
    </location>
</feature>
<reference evidence="8 9" key="1">
    <citation type="submission" date="2020-08" db="EMBL/GenBank/DDBJ databases">
        <title>Sequencing the genomes of 1000 actinobacteria strains.</title>
        <authorList>
            <person name="Klenk H.-P."/>
        </authorList>
    </citation>
    <scope>NUCLEOTIDE SEQUENCE [LARGE SCALE GENOMIC DNA]</scope>
    <source>
        <strain evidence="8 9">DSM 43150</strain>
    </source>
</reference>
<evidence type="ECO:0000256" key="4">
    <source>
        <dbReference type="ARBA" id="ARBA00022989"/>
    </source>
</evidence>
<dbReference type="GO" id="GO:0051301">
    <property type="term" value="P:cell division"/>
    <property type="evidence" value="ECO:0007669"/>
    <property type="project" value="UniProtKB-KW"/>
</dbReference>
<dbReference type="Proteomes" id="UP000631312">
    <property type="component" value="Unassembled WGS sequence"/>
</dbReference>
<feature type="transmembrane region" description="Helical" evidence="6">
    <location>
        <begin position="72"/>
        <end position="91"/>
    </location>
</feature>
<dbReference type="Proteomes" id="UP000590511">
    <property type="component" value="Unassembled WGS sequence"/>
</dbReference>
<keyword evidence="4 6" id="KW-1133">Transmembrane helix</keyword>
<keyword evidence="5 6" id="KW-0472">Membrane</keyword>
<dbReference type="GO" id="GO:0015648">
    <property type="term" value="F:lipid-linked peptidoglycan transporter activity"/>
    <property type="evidence" value="ECO:0007669"/>
    <property type="project" value="TreeGrafter"/>
</dbReference>
<evidence type="ECO:0000313" key="9">
    <source>
        <dbReference type="Proteomes" id="UP000590511"/>
    </source>
</evidence>
<evidence type="ECO:0000256" key="1">
    <source>
        <dbReference type="ARBA" id="ARBA00004141"/>
    </source>
</evidence>
<evidence type="ECO:0000256" key="3">
    <source>
        <dbReference type="ARBA" id="ARBA00022960"/>
    </source>
</evidence>
<feature type="transmembrane region" description="Helical" evidence="6">
    <location>
        <begin position="353"/>
        <end position="378"/>
    </location>
</feature>
<keyword evidence="8" id="KW-0132">Cell division</keyword>
<feature type="transmembrane region" description="Helical" evidence="6">
    <location>
        <begin position="220"/>
        <end position="237"/>
    </location>
</feature>
<dbReference type="GO" id="GO:0032153">
    <property type="term" value="C:cell division site"/>
    <property type="evidence" value="ECO:0007669"/>
    <property type="project" value="TreeGrafter"/>
</dbReference>
<dbReference type="GO" id="GO:0005886">
    <property type="term" value="C:plasma membrane"/>
    <property type="evidence" value="ECO:0007669"/>
    <property type="project" value="TreeGrafter"/>
</dbReference>
<proteinExistence type="predicted"/>
<evidence type="ECO:0000313" key="7">
    <source>
        <dbReference type="EMBL" id="GIE41576.1"/>
    </source>
</evidence>
<dbReference type="GO" id="GO:0008360">
    <property type="term" value="P:regulation of cell shape"/>
    <property type="evidence" value="ECO:0007669"/>
    <property type="project" value="UniProtKB-KW"/>
</dbReference>
<dbReference type="AlphaFoldDB" id="A0A7W7HCF2"/>
<dbReference type="PANTHER" id="PTHR30474:SF3">
    <property type="entry name" value="PEPTIDOGLYCAN GLYCOSYLTRANSFERASE RODA"/>
    <property type="match status" value="1"/>
</dbReference>
<organism evidence="8 9">
    <name type="scientific">Actinoplanes lobatus</name>
    <dbReference type="NCBI Taxonomy" id="113568"/>
    <lineage>
        <taxon>Bacteria</taxon>
        <taxon>Bacillati</taxon>
        <taxon>Actinomycetota</taxon>
        <taxon>Actinomycetes</taxon>
        <taxon>Micromonosporales</taxon>
        <taxon>Micromonosporaceae</taxon>
        <taxon>Actinoplanes</taxon>
    </lineage>
</organism>
<keyword evidence="3" id="KW-0133">Cell shape</keyword>
<dbReference type="EMBL" id="JACHNC010000001">
    <property type="protein sequence ID" value="MBB4747957.1"/>
    <property type="molecule type" value="Genomic_DNA"/>
</dbReference>
<keyword evidence="8" id="KW-0131">Cell cycle</keyword>
<dbReference type="EMBL" id="BOMP01000071">
    <property type="protein sequence ID" value="GIE41576.1"/>
    <property type="molecule type" value="Genomic_DNA"/>
</dbReference>
<keyword evidence="10" id="KW-1185">Reference proteome</keyword>
<gene>
    <name evidence="7" type="primary">ftsW</name>
    <name evidence="7" type="ORF">Alo02nite_44740</name>
    <name evidence="8" type="ORF">BJ964_002118</name>
</gene>
<comment type="caution">
    <text evidence="8">The sequence shown here is derived from an EMBL/GenBank/DDBJ whole genome shotgun (WGS) entry which is preliminary data.</text>
</comment>
<name>A0A7W7HCF2_9ACTN</name>
<evidence type="ECO:0000256" key="6">
    <source>
        <dbReference type="SAM" id="Phobius"/>
    </source>
</evidence>
<evidence type="ECO:0000313" key="8">
    <source>
        <dbReference type="EMBL" id="MBB4747957.1"/>
    </source>
</evidence>
<sequence length="484" mass="52112">MSRIRQWKTRRNAELGLLAFAMLLVAAFGATVEANQFDEIRPNFWVPAALIGILFLGLHVVVRFTAPFADPVLLPAVALINGIGVAFLRRLDIARAIANDEPVPGFFAETGGRQLAWTLLSLILAAVLLLLLRDHKVISRYAYTLGLVGIVLMMIPAVLPGSISEVNGAKLWIRLGSVSIQPGEFAKLALVSFFAYYLVRKREVLSLASHRFLGIDFPRGRDLGPVITVWLFSLLVLVFEKDLGTALLYFGLFVVTLYVATERSSWLIIGLVLFFGGVYVAYLLGSAIGGPFANFYDRAELWLDPFSQENYTRESGNSYQLVQGLLGLGTGGLFGTGPGAGSPGKVPEVRTDFIFAGLGEEIGLFGLAALLVIYLLIVERGLHAALAVRDSFGKLVAGGLAFTLGLQVFVILGGITGLIPLTGQTTPFLSAGGSSLMANWLLIAMLLRISDAARRPANSIAERISGPKKAPTQLHGAMTEVIKP</sequence>
<accession>A0A7W7HCF2</accession>
<feature type="transmembrane region" description="Helical" evidence="6">
    <location>
        <begin position="428"/>
        <end position="447"/>
    </location>
</feature>
<evidence type="ECO:0000256" key="2">
    <source>
        <dbReference type="ARBA" id="ARBA00022692"/>
    </source>
</evidence>
<feature type="transmembrane region" description="Helical" evidence="6">
    <location>
        <begin position="399"/>
        <end position="422"/>
    </location>
</feature>
<feature type="transmembrane region" description="Helical" evidence="6">
    <location>
        <begin position="141"/>
        <end position="159"/>
    </location>
</feature>
<dbReference type="Pfam" id="PF01098">
    <property type="entry name" value="FTSW_RODA_SPOVE"/>
    <property type="match status" value="1"/>
</dbReference>
<comment type="subcellular location">
    <subcellularLocation>
        <location evidence="1">Membrane</location>
        <topology evidence="1">Multi-pass membrane protein</topology>
    </subcellularLocation>
</comment>
<dbReference type="PANTHER" id="PTHR30474">
    <property type="entry name" value="CELL CYCLE PROTEIN"/>
    <property type="match status" value="1"/>
</dbReference>
<protein>
    <submittedName>
        <fullName evidence="7 8">Cell division protein FtsW</fullName>
    </submittedName>
</protein>
<evidence type="ECO:0000256" key="5">
    <source>
        <dbReference type="ARBA" id="ARBA00023136"/>
    </source>
</evidence>
<dbReference type="RefSeq" id="WP_188120522.1">
    <property type="nucleotide sequence ID" value="NZ_BOMP01000071.1"/>
</dbReference>
<feature type="transmembrane region" description="Helical" evidence="6">
    <location>
        <begin position="267"/>
        <end position="288"/>
    </location>
</feature>
<dbReference type="InterPro" id="IPR001182">
    <property type="entry name" value="FtsW/RodA"/>
</dbReference>
<keyword evidence="2 6" id="KW-0812">Transmembrane</keyword>
<evidence type="ECO:0000313" key="10">
    <source>
        <dbReference type="Proteomes" id="UP000631312"/>
    </source>
</evidence>